<protein>
    <submittedName>
        <fullName evidence="2">Sugar phosphate isomerase/epimerase</fullName>
    </submittedName>
</protein>
<dbReference type="PANTHER" id="PTHR12110">
    <property type="entry name" value="HYDROXYPYRUVATE ISOMERASE"/>
    <property type="match status" value="1"/>
</dbReference>
<dbReference type="EMBL" id="CP095073">
    <property type="protein sequence ID" value="UOQ43602.1"/>
    <property type="molecule type" value="Genomic_DNA"/>
</dbReference>
<dbReference type="Gene3D" id="3.20.20.150">
    <property type="entry name" value="Divalent-metal-dependent TIM barrel enzymes"/>
    <property type="match status" value="1"/>
</dbReference>
<organism evidence="2 3">
    <name type="scientific">Halobacillus salinarum</name>
    <dbReference type="NCBI Taxonomy" id="2932257"/>
    <lineage>
        <taxon>Bacteria</taxon>
        <taxon>Bacillati</taxon>
        <taxon>Bacillota</taxon>
        <taxon>Bacilli</taxon>
        <taxon>Bacillales</taxon>
        <taxon>Bacillaceae</taxon>
        <taxon>Halobacillus</taxon>
    </lineage>
</organism>
<evidence type="ECO:0000313" key="2">
    <source>
        <dbReference type="EMBL" id="UOQ43602.1"/>
    </source>
</evidence>
<gene>
    <name evidence="2" type="ORF">MUN89_17060</name>
</gene>
<feature type="domain" description="Xylose isomerase-like TIM barrel" evidence="1">
    <location>
        <begin position="24"/>
        <end position="247"/>
    </location>
</feature>
<dbReference type="InterPro" id="IPR013022">
    <property type="entry name" value="Xyl_isomerase-like_TIM-brl"/>
</dbReference>
<dbReference type="Pfam" id="PF01261">
    <property type="entry name" value="AP_endonuc_2"/>
    <property type="match status" value="1"/>
</dbReference>
<accession>A0ABY4EHQ6</accession>
<dbReference type="SUPFAM" id="SSF51658">
    <property type="entry name" value="Xylose isomerase-like"/>
    <property type="match status" value="1"/>
</dbReference>
<dbReference type="RefSeq" id="WP_244708961.1">
    <property type="nucleotide sequence ID" value="NZ_CP095073.1"/>
</dbReference>
<dbReference type="InterPro" id="IPR036237">
    <property type="entry name" value="Xyl_isomerase-like_sf"/>
</dbReference>
<evidence type="ECO:0000313" key="3">
    <source>
        <dbReference type="Proteomes" id="UP000831787"/>
    </source>
</evidence>
<dbReference type="Proteomes" id="UP000831787">
    <property type="component" value="Chromosome"/>
</dbReference>
<dbReference type="PANTHER" id="PTHR12110:SF41">
    <property type="entry name" value="INOSOSE DEHYDRATASE"/>
    <property type="match status" value="1"/>
</dbReference>
<name>A0ABY4EHQ6_9BACI</name>
<evidence type="ECO:0000259" key="1">
    <source>
        <dbReference type="Pfam" id="PF01261"/>
    </source>
</evidence>
<keyword evidence="2" id="KW-0413">Isomerase</keyword>
<keyword evidence="3" id="KW-1185">Reference proteome</keyword>
<reference evidence="2 3" key="1">
    <citation type="submission" date="2022-04" db="EMBL/GenBank/DDBJ databases">
        <title>Halobacillus sp. isolated from saltern.</title>
        <authorList>
            <person name="Won M."/>
            <person name="Lee C.-M."/>
            <person name="Woen H.-Y."/>
            <person name="Kwon S.-W."/>
        </authorList>
    </citation>
    <scope>NUCLEOTIDE SEQUENCE [LARGE SCALE GENOMIC DNA]</scope>
    <source>
        <strain evidence="2 3">SSBR10-3</strain>
    </source>
</reference>
<dbReference type="InterPro" id="IPR050312">
    <property type="entry name" value="IolE/XylAMocC-like"/>
</dbReference>
<sequence>MSKMGLQLYSIKEEVEQDFLGTISKVADLGYEGVQFAGFFETPAEELRTLLDQKSIEPAGAHISIDLLRGAQLQETLEYNREINNSLIICPFLPENMRQNAEDYKNVADLLNNIGERCNKAGFTFAYHNHAFEFEPQGASTGFEIIWNNTDPEYVKMELDCFWALYAGHDPNELIQTYGDRIISLHIKDITKKGNQQISTEIGQGNLDIAEIINTSKNNEVEWMIVEQEHYEMDQMESSKVNAENLKELLTAK</sequence>
<dbReference type="GO" id="GO:0016853">
    <property type="term" value="F:isomerase activity"/>
    <property type="evidence" value="ECO:0007669"/>
    <property type="project" value="UniProtKB-KW"/>
</dbReference>
<proteinExistence type="predicted"/>